<dbReference type="Proteomes" id="UP001057877">
    <property type="component" value="Chromosome"/>
</dbReference>
<proteinExistence type="predicted"/>
<gene>
    <name evidence="2" type="ORF">L1F29_20945</name>
</gene>
<name>A0ABY5S6G5_9BACL</name>
<evidence type="ECO:0000313" key="3">
    <source>
        <dbReference type="Proteomes" id="UP001057877"/>
    </source>
</evidence>
<keyword evidence="1" id="KW-0812">Transmembrane</keyword>
<dbReference type="RefSeq" id="WP_258384001.1">
    <property type="nucleotide sequence ID" value="NZ_CP091430.1"/>
</dbReference>
<dbReference type="Pfam" id="PF22564">
    <property type="entry name" value="HAAS"/>
    <property type="match status" value="1"/>
</dbReference>
<keyword evidence="3" id="KW-1185">Reference proteome</keyword>
<evidence type="ECO:0000256" key="1">
    <source>
        <dbReference type="SAM" id="Phobius"/>
    </source>
</evidence>
<feature type="transmembrane region" description="Helical" evidence="1">
    <location>
        <begin position="90"/>
        <end position="123"/>
    </location>
</feature>
<reference evidence="2" key="1">
    <citation type="submission" date="2022-01" db="EMBL/GenBank/DDBJ databases">
        <title>Paenibacillus spongiae sp. nov., isolated from marine sponge.</title>
        <authorList>
            <person name="Li Z."/>
            <person name="Zhang M."/>
        </authorList>
    </citation>
    <scope>NUCLEOTIDE SEQUENCE</scope>
    <source>
        <strain evidence="2">PHS-Z3</strain>
    </source>
</reference>
<feature type="transmembrane region" description="Helical" evidence="1">
    <location>
        <begin position="143"/>
        <end position="161"/>
    </location>
</feature>
<accession>A0ABY5S6G5</accession>
<organism evidence="2 3">
    <name type="scientific">Paenibacillus spongiae</name>
    <dbReference type="NCBI Taxonomy" id="2909671"/>
    <lineage>
        <taxon>Bacteria</taxon>
        <taxon>Bacillati</taxon>
        <taxon>Bacillota</taxon>
        <taxon>Bacilli</taxon>
        <taxon>Bacillales</taxon>
        <taxon>Paenibacillaceae</taxon>
        <taxon>Paenibacillus</taxon>
    </lineage>
</organism>
<evidence type="ECO:0000313" key="2">
    <source>
        <dbReference type="EMBL" id="UVI27913.1"/>
    </source>
</evidence>
<protein>
    <submittedName>
        <fullName evidence="2">DUF1700 domain-containing protein</fullName>
    </submittedName>
</protein>
<keyword evidence="1" id="KW-0472">Membrane</keyword>
<keyword evidence="1" id="KW-1133">Transmembrane helix</keyword>
<dbReference type="EMBL" id="CP091430">
    <property type="protein sequence ID" value="UVI27913.1"/>
    <property type="molecule type" value="Genomic_DNA"/>
</dbReference>
<sequence>MSPNGRAYLTKLYELLHKTPEEERLDAVREIESHIRDGIAGGQPEEVILARLGDPRKLARAYRSEYLVERRSSRSIKDVLAIIRFYCTDGLLSVMIIPVLATIAYGFGFCAVLSIVAGIIRSFGVTWINMSIGPGTEVPTEWSMAYAGVIGGILGVIAFYSRKYMRAYIGYLSSRYRMVLPSHQK</sequence>